<sequence>MYKNQVYTDAQGTPLAEADASGNITATFDYAPYGNQALGTPPSGPGYTGHVNDPDTGLVYMQARYYDPDVGRFLSADPVGPGQGNVFNFNRFAYADNNPVANVDPDGRCTGSHLCVDSVGVAGIGSVTFVSPGQSGGGSTSHSVPKNTPVSMRHYFEKSGPEEMRKAAVGVMDYFGIDHTGVDCCDIATGGNVRAEMWPDGRLDIGEKLFSNSFGMIAATLYHEVEVHWNLQLSKPDVVLGDTQAWYMREVQAYDLEIKNSSRFNLSPDEVKSLKDNRAYYLNGLNSWNRSSVESGIYKP</sequence>
<gene>
    <name evidence="3" type="ORF">B1991_05605</name>
</gene>
<dbReference type="InterPro" id="IPR022385">
    <property type="entry name" value="Rhs_assc_core"/>
</dbReference>
<dbReference type="AlphaFoldDB" id="A0A4V3USY5"/>
<name>A0A4V3USY5_9GAMM</name>
<reference evidence="3 4" key="1">
    <citation type="submission" date="2017-02" db="EMBL/GenBank/DDBJ databases">
        <title>Whole genome sequencing of Rhodanobacter lindaniclasticus DSM 17932.</title>
        <authorList>
            <person name="Kumar S."/>
            <person name="Patil P."/>
            <person name="Patil P.B."/>
        </authorList>
    </citation>
    <scope>NUCLEOTIDE SEQUENCE [LARGE SCALE GENOMIC DNA]</scope>
    <source>
        <strain evidence="3 4">DSM 17932</strain>
    </source>
</reference>
<dbReference type="InterPro" id="IPR056823">
    <property type="entry name" value="TEN-like_YD-shell"/>
</dbReference>
<dbReference type="Gene3D" id="2.180.10.10">
    <property type="entry name" value="RHS repeat-associated core"/>
    <property type="match status" value="1"/>
</dbReference>
<keyword evidence="4" id="KW-1185">Reference proteome</keyword>
<dbReference type="RefSeq" id="WP_136257733.1">
    <property type="nucleotide sequence ID" value="NZ_MWIO01000016.1"/>
</dbReference>
<evidence type="ECO:0000256" key="1">
    <source>
        <dbReference type="ARBA" id="ARBA00022737"/>
    </source>
</evidence>
<dbReference type="Pfam" id="PF25023">
    <property type="entry name" value="TEN_YD-shell"/>
    <property type="match status" value="1"/>
</dbReference>
<comment type="caution">
    <text evidence="3">The sequence shown here is derived from an EMBL/GenBank/DDBJ whole genome shotgun (WGS) entry which is preliminary data.</text>
</comment>
<organism evidence="3 4">
    <name type="scientific">Rhodanobacter lindaniclasticus</name>
    <dbReference type="NCBI Taxonomy" id="75310"/>
    <lineage>
        <taxon>Bacteria</taxon>
        <taxon>Pseudomonadati</taxon>
        <taxon>Pseudomonadota</taxon>
        <taxon>Gammaproteobacteria</taxon>
        <taxon>Lysobacterales</taxon>
        <taxon>Rhodanobacteraceae</taxon>
        <taxon>Rhodanobacter</taxon>
    </lineage>
</organism>
<dbReference type="PANTHER" id="PTHR32305">
    <property type="match status" value="1"/>
</dbReference>
<dbReference type="PANTHER" id="PTHR32305:SF15">
    <property type="entry name" value="PROTEIN RHSA-RELATED"/>
    <property type="match status" value="1"/>
</dbReference>
<evidence type="ECO:0000313" key="4">
    <source>
        <dbReference type="Proteomes" id="UP000306317"/>
    </source>
</evidence>
<keyword evidence="1" id="KW-0677">Repeat</keyword>
<evidence type="ECO:0000313" key="3">
    <source>
        <dbReference type="EMBL" id="THD08371.1"/>
    </source>
</evidence>
<proteinExistence type="predicted"/>
<feature type="domain" description="Teneurin-like YD-shell" evidence="2">
    <location>
        <begin position="6"/>
        <end position="100"/>
    </location>
</feature>
<dbReference type="NCBIfam" id="TIGR03696">
    <property type="entry name" value="Rhs_assc_core"/>
    <property type="match status" value="1"/>
</dbReference>
<evidence type="ECO:0000259" key="2">
    <source>
        <dbReference type="Pfam" id="PF25023"/>
    </source>
</evidence>
<dbReference type="OrthoDB" id="9816400at2"/>
<accession>A0A4V3USY5</accession>
<dbReference type="Proteomes" id="UP000306317">
    <property type="component" value="Unassembled WGS sequence"/>
</dbReference>
<dbReference type="InterPro" id="IPR050708">
    <property type="entry name" value="T6SS_VgrG/RHS"/>
</dbReference>
<protein>
    <recommendedName>
        <fullName evidence="2">Teneurin-like YD-shell domain-containing protein</fullName>
    </recommendedName>
</protein>
<dbReference type="EMBL" id="MWIO01000016">
    <property type="protein sequence ID" value="THD08371.1"/>
    <property type="molecule type" value="Genomic_DNA"/>
</dbReference>